<dbReference type="RefSeq" id="XP_006871956.1">
    <property type="nucleotide sequence ID" value="XM_006871894.1"/>
</dbReference>
<accession>A0A9B0TV30</accession>
<keyword evidence="2" id="KW-0472">Membrane</keyword>
<sequence length="209" mass="22895">MAQQCRDKRVPSVGQENKDLSVVLEDRNPKSVHRTGPLSSSRGGQPNPGRHTAELAAGTSLQGPLVGILFSRLTWQAGLAGKCTIEQATGSGSKKQMGGWRMTQMCINYNNEHPIGWYIWLLLLIFLVALLCGAVLFCLQCWLKRSQVVSPRHTMAVFAVGDLDHVYGMEAAMSTTIGIHRQTQNTEPCPVPCLGPPPPYEEILKTSQL</sequence>
<keyword evidence="3" id="KW-1185">Reference proteome</keyword>
<dbReference type="Proteomes" id="UP000504623">
    <property type="component" value="Unplaced"/>
</dbReference>
<evidence type="ECO:0000256" key="1">
    <source>
        <dbReference type="SAM" id="MobiDB-lite"/>
    </source>
</evidence>
<organism evidence="3 4">
    <name type="scientific">Chrysochloris asiatica</name>
    <name type="common">Cape golden mole</name>
    <dbReference type="NCBI Taxonomy" id="185453"/>
    <lineage>
        <taxon>Eukaryota</taxon>
        <taxon>Metazoa</taxon>
        <taxon>Chordata</taxon>
        <taxon>Craniata</taxon>
        <taxon>Vertebrata</taxon>
        <taxon>Euteleostomi</taxon>
        <taxon>Mammalia</taxon>
        <taxon>Eutheria</taxon>
        <taxon>Afrotheria</taxon>
        <taxon>Chrysochloridae</taxon>
        <taxon>Chrysochlorinae</taxon>
        <taxon>Chrysochloris</taxon>
    </lineage>
</organism>
<feature type="transmembrane region" description="Helical" evidence="2">
    <location>
        <begin position="117"/>
        <end position="143"/>
    </location>
</feature>
<dbReference type="AlphaFoldDB" id="A0A9B0TV30"/>
<dbReference type="OrthoDB" id="9907850at2759"/>
<feature type="region of interest" description="Disordered" evidence="1">
    <location>
        <begin position="1"/>
        <end position="53"/>
    </location>
</feature>
<dbReference type="PANTHER" id="PTHR36467">
    <property type="entry name" value="TRANSMEMBRANE PROTEIN 207"/>
    <property type="match status" value="1"/>
</dbReference>
<proteinExistence type="predicted"/>
<dbReference type="PANTHER" id="PTHR36467:SF1">
    <property type="entry name" value="TRANSMEMBRANE PROTEIN 207"/>
    <property type="match status" value="1"/>
</dbReference>
<reference evidence="4" key="1">
    <citation type="submission" date="2025-08" db="UniProtKB">
        <authorList>
            <consortium name="RefSeq"/>
        </authorList>
    </citation>
    <scope>IDENTIFICATION</scope>
    <source>
        <tissue evidence="4">Spleen</tissue>
    </source>
</reference>
<evidence type="ECO:0000256" key="2">
    <source>
        <dbReference type="SAM" id="Phobius"/>
    </source>
</evidence>
<keyword evidence="2" id="KW-0812">Transmembrane</keyword>
<feature type="compositionally biased region" description="Basic and acidic residues" evidence="1">
    <location>
        <begin position="1"/>
        <end position="29"/>
    </location>
</feature>
<keyword evidence="2" id="KW-1133">Transmembrane helix</keyword>
<dbReference type="InterPro" id="IPR039490">
    <property type="entry name" value="TMEM207"/>
</dbReference>
<evidence type="ECO:0000313" key="3">
    <source>
        <dbReference type="Proteomes" id="UP000504623"/>
    </source>
</evidence>
<name>A0A9B0TV30_CHRAS</name>
<dbReference type="GeneID" id="102832424"/>
<protein>
    <submittedName>
        <fullName evidence="4">Uncharacterized protein LOC102832424</fullName>
    </submittedName>
</protein>
<gene>
    <name evidence="4" type="primary">LOC102832424</name>
</gene>
<evidence type="ECO:0000313" key="4">
    <source>
        <dbReference type="RefSeq" id="XP_006871956.1"/>
    </source>
</evidence>